<evidence type="ECO:0000313" key="3">
    <source>
        <dbReference type="Proteomes" id="UP000265768"/>
    </source>
</evidence>
<sequence length="59" mass="6257">MPALRYLLLGMVAVQLAVAALARMFRSPERRVSRPVVLALVVVDLAAVAVLGAWVAPGM</sequence>
<keyword evidence="1" id="KW-0472">Membrane</keyword>
<gene>
    <name evidence="2" type="ORF">D5H75_28980</name>
</gene>
<feature type="transmembrane region" description="Helical" evidence="1">
    <location>
        <begin position="6"/>
        <end position="25"/>
    </location>
</feature>
<dbReference type="AlphaFoldDB" id="A0A3A4A864"/>
<dbReference type="EMBL" id="QZEY01000014">
    <property type="protein sequence ID" value="RJL24815.1"/>
    <property type="molecule type" value="Genomic_DNA"/>
</dbReference>
<evidence type="ECO:0000313" key="2">
    <source>
        <dbReference type="EMBL" id="RJL24815.1"/>
    </source>
</evidence>
<reference evidence="2 3" key="1">
    <citation type="submission" date="2018-09" db="EMBL/GenBank/DDBJ databases">
        <title>YIM 75507 draft genome.</title>
        <authorList>
            <person name="Tang S."/>
            <person name="Feng Y."/>
        </authorList>
    </citation>
    <scope>NUCLEOTIDE SEQUENCE [LARGE SCALE GENOMIC DNA]</scope>
    <source>
        <strain evidence="2 3">YIM 75507</strain>
    </source>
</reference>
<keyword evidence="3" id="KW-1185">Reference proteome</keyword>
<accession>A0A3A4A864</accession>
<proteinExistence type="predicted"/>
<feature type="transmembrane region" description="Helical" evidence="1">
    <location>
        <begin position="37"/>
        <end position="56"/>
    </location>
</feature>
<name>A0A3A4A864_9ACTN</name>
<dbReference type="Proteomes" id="UP000265768">
    <property type="component" value="Unassembled WGS sequence"/>
</dbReference>
<keyword evidence="1" id="KW-1133">Transmembrane helix</keyword>
<organism evidence="2 3">
    <name type="scientific">Bailinhaonella thermotolerans</name>
    <dbReference type="NCBI Taxonomy" id="1070861"/>
    <lineage>
        <taxon>Bacteria</taxon>
        <taxon>Bacillati</taxon>
        <taxon>Actinomycetota</taxon>
        <taxon>Actinomycetes</taxon>
        <taxon>Streptosporangiales</taxon>
        <taxon>Streptosporangiaceae</taxon>
        <taxon>Bailinhaonella</taxon>
    </lineage>
</organism>
<evidence type="ECO:0000256" key="1">
    <source>
        <dbReference type="SAM" id="Phobius"/>
    </source>
</evidence>
<dbReference type="RefSeq" id="WP_119929731.1">
    <property type="nucleotide sequence ID" value="NZ_QZEY01000014.1"/>
</dbReference>
<comment type="caution">
    <text evidence="2">The sequence shown here is derived from an EMBL/GenBank/DDBJ whole genome shotgun (WGS) entry which is preliminary data.</text>
</comment>
<keyword evidence="1" id="KW-0812">Transmembrane</keyword>
<protein>
    <submittedName>
        <fullName evidence="2">Uncharacterized protein</fullName>
    </submittedName>
</protein>